<keyword evidence="3" id="KW-1185">Reference proteome</keyword>
<dbReference type="AlphaFoldDB" id="A0A0A0KY46"/>
<name>A0A0A0KY46_CUCSA</name>
<evidence type="ECO:0000313" key="3">
    <source>
        <dbReference type="Proteomes" id="UP000029981"/>
    </source>
</evidence>
<reference evidence="2 3" key="1">
    <citation type="journal article" date="2009" name="Nat. Genet.">
        <title>The genome of the cucumber, Cucumis sativus L.</title>
        <authorList>
            <person name="Huang S."/>
            <person name="Li R."/>
            <person name="Zhang Z."/>
            <person name="Li L."/>
            <person name="Gu X."/>
            <person name="Fan W."/>
            <person name="Lucas W.J."/>
            <person name="Wang X."/>
            <person name="Xie B."/>
            <person name="Ni P."/>
            <person name="Ren Y."/>
            <person name="Zhu H."/>
            <person name="Li J."/>
            <person name="Lin K."/>
            <person name="Jin W."/>
            <person name="Fei Z."/>
            <person name="Li G."/>
            <person name="Staub J."/>
            <person name="Kilian A."/>
            <person name="van der Vossen E.A."/>
            <person name="Wu Y."/>
            <person name="Guo J."/>
            <person name="He J."/>
            <person name="Jia Z."/>
            <person name="Ren Y."/>
            <person name="Tian G."/>
            <person name="Lu Y."/>
            <person name="Ruan J."/>
            <person name="Qian W."/>
            <person name="Wang M."/>
            <person name="Huang Q."/>
            <person name="Li B."/>
            <person name="Xuan Z."/>
            <person name="Cao J."/>
            <person name="Asan"/>
            <person name="Wu Z."/>
            <person name="Zhang J."/>
            <person name="Cai Q."/>
            <person name="Bai Y."/>
            <person name="Zhao B."/>
            <person name="Han Y."/>
            <person name="Li Y."/>
            <person name="Li X."/>
            <person name="Wang S."/>
            <person name="Shi Q."/>
            <person name="Liu S."/>
            <person name="Cho W.K."/>
            <person name="Kim J.Y."/>
            <person name="Xu Y."/>
            <person name="Heller-Uszynska K."/>
            <person name="Miao H."/>
            <person name="Cheng Z."/>
            <person name="Zhang S."/>
            <person name="Wu J."/>
            <person name="Yang Y."/>
            <person name="Kang H."/>
            <person name="Li M."/>
            <person name="Liang H."/>
            <person name="Ren X."/>
            <person name="Shi Z."/>
            <person name="Wen M."/>
            <person name="Jian M."/>
            <person name="Yang H."/>
            <person name="Zhang G."/>
            <person name="Yang Z."/>
            <person name="Chen R."/>
            <person name="Liu S."/>
            <person name="Li J."/>
            <person name="Ma L."/>
            <person name="Liu H."/>
            <person name="Zhou Y."/>
            <person name="Zhao J."/>
            <person name="Fang X."/>
            <person name="Li G."/>
            <person name="Fang L."/>
            <person name="Li Y."/>
            <person name="Liu D."/>
            <person name="Zheng H."/>
            <person name="Zhang Y."/>
            <person name="Qin N."/>
            <person name="Li Z."/>
            <person name="Yang G."/>
            <person name="Yang S."/>
            <person name="Bolund L."/>
            <person name="Kristiansen K."/>
            <person name="Zheng H."/>
            <person name="Li S."/>
            <person name="Zhang X."/>
            <person name="Yang H."/>
            <person name="Wang J."/>
            <person name="Sun R."/>
            <person name="Zhang B."/>
            <person name="Jiang S."/>
            <person name="Wang J."/>
            <person name="Du Y."/>
            <person name="Li S."/>
        </authorList>
    </citation>
    <scope>NUCLEOTIDE SEQUENCE [LARGE SCALE GENOMIC DNA]</scope>
    <source>
        <strain evidence="3">cv. 9930</strain>
    </source>
</reference>
<organism evidence="2 3">
    <name type="scientific">Cucumis sativus</name>
    <name type="common">Cucumber</name>
    <dbReference type="NCBI Taxonomy" id="3659"/>
    <lineage>
        <taxon>Eukaryota</taxon>
        <taxon>Viridiplantae</taxon>
        <taxon>Streptophyta</taxon>
        <taxon>Embryophyta</taxon>
        <taxon>Tracheophyta</taxon>
        <taxon>Spermatophyta</taxon>
        <taxon>Magnoliopsida</taxon>
        <taxon>eudicotyledons</taxon>
        <taxon>Gunneridae</taxon>
        <taxon>Pentapetalae</taxon>
        <taxon>rosids</taxon>
        <taxon>fabids</taxon>
        <taxon>Cucurbitales</taxon>
        <taxon>Cucurbitaceae</taxon>
        <taxon>Benincaseae</taxon>
        <taxon>Cucumis</taxon>
    </lineage>
</organism>
<evidence type="ECO:0000256" key="1">
    <source>
        <dbReference type="SAM" id="MobiDB-lite"/>
    </source>
</evidence>
<feature type="compositionally biased region" description="Basic residues" evidence="1">
    <location>
        <begin position="1"/>
        <end position="10"/>
    </location>
</feature>
<reference evidence="2 3" key="4">
    <citation type="journal article" date="2011" name="BMC Genomics">
        <title>RNA-Seq improves annotation of protein-coding genes in the cucumber genome.</title>
        <authorList>
            <person name="Li Z."/>
            <person name="Zhang Z."/>
            <person name="Yan P."/>
            <person name="Huang S."/>
            <person name="Fei Z."/>
            <person name="Lin K."/>
        </authorList>
    </citation>
    <scope>NUCLEOTIDE SEQUENCE [LARGE SCALE GENOMIC DNA]</scope>
    <source>
        <strain evidence="3">cv. 9930</strain>
    </source>
</reference>
<feature type="compositionally biased region" description="Polar residues" evidence="1">
    <location>
        <begin position="35"/>
        <end position="46"/>
    </location>
</feature>
<reference evidence="2 3" key="2">
    <citation type="journal article" date="2009" name="PLoS ONE">
        <title>An integrated genetic and cytogenetic map of the cucumber genome.</title>
        <authorList>
            <person name="Ren Y."/>
            <person name="Zhang Z."/>
            <person name="Liu J."/>
            <person name="Staub J.E."/>
            <person name="Han Y."/>
            <person name="Cheng Z."/>
            <person name="Li X."/>
            <person name="Lu J."/>
            <person name="Miao H."/>
            <person name="Kang H."/>
            <person name="Xie B."/>
            <person name="Gu X."/>
            <person name="Wang X."/>
            <person name="Du Y."/>
            <person name="Jin W."/>
            <person name="Huang S."/>
        </authorList>
    </citation>
    <scope>NUCLEOTIDE SEQUENCE [LARGE SCALE GENOMIC DNA]</scope>
    <source>
        <strain evidence="3">cv. 9930</strain>
    </source>
</reference>
<reference evidence="2 3" key="3">
    <citation type="journal article" date="2010" name="BMC Genomics">
        <title>Transcriptome sequencing and comparative analysis of cucumber flowers with different sex types.</title>
        <authorList>
            <person name="Guo S."/>
            <person name="Zheng Y."/>
            <person name="Joung J.G."/>
            <person name="Liu S."/>
            <person name="Zhang Z."/>
            <person name="Crasta O.R."/>
            <person name="Sobral B.W."/>
            <person name="Xu Y."/>
            <person name="Huang S."/>
            <person name="Fei Z."/>
        </authorList>
    </citation>
    <scope>NUCLEOTIDE SEQUENCE [LARGE SCALE GENOMIC DNA]</scope>
    <source>
        <strain evidence="3">cv. 9930</strain>
    </source>
</reference>
<dbReference type="Proteomes" id="UP000029981">
    <property type="component" value="Chromosome 4"/>
</dbReference>
<gene>
    <name evidence="2" type="ORF">Csa_4G358730</name>
</gene>
<protein>
    <submittedName>
        <fullName evidence="2">Uncharacterized protein</fullName>
    </submittedName>
</protein>
<feature type="region of interest" description="Disordered" evidence="1">
    <location>
        <begin position="1"/>
        <end position="48"/>
    </location>
</feature>
<accession>A0A0A0KY46</accession>
<sequence>MIAVNKKQHGRLMCEQATEIRKSKGSGLISRRGRTTSGSGQNSKSSVDALLSQSSPALASQNIETPSKIFLINCLCAIQQPLSGHEVAAEYVKKLEVMIN</sequence>
<dbReference type="Gramene" id="KGN54535">
    <property type="protein sequence ID" value="KGN54535"/>
    <property type="gene ID" value="Csa_4G358730"/>
</dbReference>
<dbReference type="EMBL" id="CM002925">
    <property type="protein sequence ID" value="KGN54535.1"/>
    <property type="molecule type" value="Genomic_DNA"/>
</dbReference>
<proteinExistence type="predicted"/>
<evidence type="ECO:0000313" key="2">
    <source>
        <dbReference type="EMBL" id="KGN54535.1"/>
    </source>
</evidence>
<dbReference type="STRING" id="3659.A0A0A0KY46"/>